<dbReference type="EMBL" id="NCQP01000005">
    <property type="protein sequence ID" value="OWJ54489.1"/>
    <property type="molecule type" value="Genomic_DNA"/>
</dbReference>
<dbReference type="NCBIfam" id="TIGR00449">
    <property type="entry name" value="tgt_general"/>
    <property type="match status" value="1"/>
</dbReference>
<dbReference type="GO" id="GO:0005737">
    <property type="term" value="C:cytoplasm"/>
    <property type="evidence" value="ECO:0007669"/>
    <property type="project" value="TreeGrafter"/>
</dbReference>
<dbReference type="EMBL" id="NCQP01000003">
    <property type="protein sequence ID" value="OWJ54669.1"/>
    <property type="molecule type" value="Genomic_DNA"/>
</dbReference>
<dbReference type="GO" id="GO:0002099">
    <property type="term" value="P:tRNA wobble guanine modification"/>
    <property type="evidence" value="ECO:0007669"/>
    <property type="project" value="TreeGrafter"/>
</dbReference>
<accession>A0A0P0N479</accession>
<dbReference type="EMBL" id="CP013011">
    <property type="protein sequence ID" value="ALL01411.1"/>
    <property type="molecule type" value="Genomic_DNA"/>
</dbReference>
<dbReference type="Pfam" id="PF01702">
    <property type="entry name" value="TGT"/>
    <property type="match status" value="1"/>
</dbReference>
<dbReference type="Gene3D" id="3.20.20.105">
    <property type="entry name" value="Queuine tRNA-ribosyltransferase-like"/>
    <property type="match status" value="1"/>
</dbReference>
<dbReference type="GeneID" id="26099706"/>
<proteinExistence type="predicted"/>
<sequence length="366" mass="40317">MSLLPGAEPPVIVPVHNLGAGGNTPPFWLPPPRGLGWRHAMFNAFFLGDGHRVSALGSLYAWVDSGAFLFLEAPQRRLAGLHRRRREDGRGGGAPSGWSEDLVEEVLRRQERFGASVAFTLDYPLPPRSQVDPGCCPGTVAERIRLTARAAALAYQLRRRSGIRLLVVLQYNSPEALQRLLATLERELHEHAGMGLGDVDGYAVGGLVPHSAKWWLLAQRLQQARRLLGWGTWIHLLGVASPRNTALLYAAGADSMDSKTYIIAAAKRLYYQPNGAKPARISLREADPSQKPLCTCPGCTRHQTLQEMRHDTQSIALHNLSITLQAAAEARQACTQGELHNLLKNQARSDPRLRKALSHIHEPRPC</sequence>
<dbReference type="InterPro" id="IPR036511">
    <property type="entry name" value="TGT-like_sf"/>
</dbReference>
<dbReference type="Proteomes" id="UP000058613">
    <property type="component" value="Chromosome"/>
</dbReference>
<evidence type="ECO:0000313" key="7">
    <source>
        <dbReference type="Proteomes" id="UP000196694"/>
    </source>
</evidence>
<reference evidence="4 7" key="2">
    <citation type="submission" date="2017-05" db="EMBL/GenBank/DDBJ databases">
        <title>The draft genome of the hyperthermophilic archaeon 'Pyrodictium delaneyi strain Hulk', an iron and nitrate reducer, reveals the capacity for sulfate reduction.</title>
        <authorList>
            <person name="Demey L.M."/>
            <person name="Miller C."/>
            <person name="Manzella M."/>
            <person name="Reguera G."/>
            <person name="Kashefi K."/>
        </authorList>
    </citation>
    <scope>NUCLEOTIDE SEQUENCE [LARGE SCALE GENOMIC DNA]</scope>
    <source>
        <strain evidence="4 7">Hulk</strain>
    </source>
</reference>
<dbReference type="STRING" id="1273541.Pyrde_1365"/>
<dbReference type="Proteomes" id="UP000196694">
    <property type="component" value="Unassembled WGS sequence"/>
</dbReference>
<dbReference type="PANTHER" id="PTHR46499:SF1">
    <property type="entry name" value="QUEUINE TRNA-RIBOSYLTRANSFERASE"/>
    <property type="match status" value="1"/>
</dbReference>
<organism evidence="3 6">
    <name type="scientific">Pyrodictium delaneyi</name>
    <dbReference type="NCBI Taxonomy" id="1273541"/>
    <lineage>
        <taxon>Archaea</taxon>
        <taxon>Thermoproteota</taxon>
        <taxon>Thermoprotei</taxon>
        <taxon>Desulfurococcales</taxon>
        <taxon>Pyrodictiaceae</taxon>
        <taxon>Pyrodictium</taxon>
    </lineage>
</organism>
<dbReference type="KEGG" id="pdl:Pyrde_1365"/>
<dbReference type="OrthoDB" id="115061at2157"/>
<feature type="domain" description="tRNA-guanine(15) transglycosylase-like" evidence="2">
    <location>
        <begin position="104"/>
        <end position="349"/>
    </location>
</feature>
<dbReference type="InterPro" id="IPR002616">
    <property type="entry name" value="tRNA_ribo_trans-like"/>
</dbReference>
<evidence type="ECO:0000313" key="3">
    <source>
        <dbReference type="EMBL" id="ALL01411.1"/>
    </source>
</evidence>
<evidence type="ECO:0000256" key="1">
    <source>
        <dbReference type="ARBA" id="ARBA00022694"/>
    </source>
</evidence>
<dbReference type="PANTHER" id="PTHR46499">
    <property type="entry name" value="QUEUINE TRNA-RIBOSYLTRANSFERASE"/>
    <property type="match status" value="1"/>
</dbReference>
<evidence type="ECO:0000313" key="6">
    <source>
        <dbReference type="Proteomes" id="UP000058613"/>
    </source>
</evidence>
<evidence type="ECO:0000313" key="4">
    <source>
        <dbReference type="EMBL" id="OWJ54489.1"/>
    </source>
</evidence>
<dbReference type="AlphaFoldDB" id="A0A0P0N479"/>
<gene>
    <name evidence="5" type="ORF">Pdsh_06535</name>
    <name evidence="4" type="ORF">Pdsh_06750</name>
    <name evidence="3" type="ORF">Pyrde_1365</name>
</gene>
<name>A0A0P0N479_9CREN</name>
<evidence type="ECO:0000313" key="5">
    <source>
        <dbReference type="EMBL" id="OWJ54669.1"/>
    </source>
</evidence>
<protein>
    <submittedName>
        <fullName evidence="3">tRNA-guanine family transglycosylase</fullName>
    </submittedName>
</protein>
<dbReference type="RefSeq" id="WP_055409369.1">
    <property type="nucleotide sequence ID" value="NZ_CP013011.1"/>
</dbReference>
<keyword evidence="1" id="KW-0819">tRNA processing</keyword>
<evidence type="ECO:0000259" key="2">
    <source>
        <dbReference type="Pfam" id="PF01702"/>
    </source>
</evidence>
<keyword evidence="7" id="KW-1185">Reference proteome</keyword>
<reference evidence="3 6" key="1">
    <citation type="submission" date="2015-10" db="EMBL/GenBank/DDBJ databases">
        <title>Complete genome sequence of hyperthermophilic archaeon Pyrodictium delaneyi Su06.</title>
        <authorList>
            <person name="Jung J.-H."/>
            <person name="Lin J."/>
            <person name="Holden J.F."/>
            <person name="Park C.-S."/>
        </authorList>
    </citation>
    <scope>NUCLEOTIDE SEQUENCE [LARGE SCALE GENOMIC DNA]</scope>
    <source>
        <strain evidence="3 6">Su06</strain>
    </source>
</reference>
<dbReference type="InterPro" id="IPR050076">
    <property type="entry name" value="ArchSynthase1/Queuine_TRR"/>
</dbReference>
<dbReference type="SUPFAM" id="SSF51713">
    <property type="entry name" value="tRNA-guanine transglycosylase"/>
    <property type="match status" value="1"/>
</dbReference>